<feature type="transmembrane region" description="Helical" evidence="1">
    <location>
        <begin position="94"/>
        <end position="116"/>
    </location>
</feature>
<keyword evidence="3" id="KW-1185">Reference proteome</keyword>
<dbReference type="GeneID" id="30027837"/>
<dbReference type="RefSeq" id="XP_018710788.1">
    <property type="nucleotide sequence ID" value="XM_018854861.1"/>
</dbReference>
<feature type="transmembrane region" description="Helical" evidence="1">
    <location>
        <begin position="228"/>
        <end position="246"/>
    </location>
</feature>
<dbReference type="Proteomes" id="UP000092555">
    <property type="component" value="Unassembled WGS sequence"/>
</dbReference>
<feature type="transmembrane region" description="Helical" evidence="1">
    <location>
        <begin position="278"/>
        <end position="299"/>
    </location>
</feature>
<feature type="transmembrane region" description="Helical" evidence="1">
    <location>
        <begin position="31"/>
        <end position="50"/>
    </location>
</feature>
<proteinExistence type="predicted"/>
<gene>
    <name evidence="2" type="ORF">METBIDRAFT_194047</name>
</gene>
<name>A0A1A0H8B5_9ASCO</name>
<evidence type="ECO:0000313" key="2">
    <source>
        <dbReference type="EMBL" id="OBA20266.1"/>
    </source>
</evidence>
<comment type="caution">
    <text evidence="2">The sequence shown here is derived from an EMBL/GenBank/DDBJ whole genome shotgun (WGS) entry which is preliminary data.</text>
</comment>
<keyword evidence="1" id="KW-0812">Transmembrane</keyword>
<reference evidence="2 3" key="1">
    <citation type="submission" date="2016-05" db="EMBL/GenBank/DDBJ databases">
        <title>Comparative genomics of biotechnologically important yeasts.</title>
        <authorList>
            <consortium name="DOE Joint Genome Institute"/>
            <person name="Riley R."/>
            <person name="Haridas S."/>
            <person name="Wolfe K.H."/>
            <person name="Lopes M.R."/>
            <person name="Hittinger C.T."/>
            <person name="Goker M."/>
            <person name="Salamov A."/>
            <person name="Wisecaver J."/>
            <person name="Long T.M."/>
            <person name="Aerts A.L."/>
            <person name="Barry K."/>
            <person name="Choi C."/>
            <person name="Clum A."/>
            <person name="Coughlan A.Y."/>
            <person name="Deshpande S."/>
            <person name="Douglass A.P."/>
            <person name="Hanson S.J."/>
            <person name="Klenk H.-P."/>
            <person name="LaButti K."/>
            <person name="Lapidus A."/>
            <person name="Lindquist E."/>
            <person name="Lipzen A."/>
            <person name="Meier-kolthoff J.P."/>
            <person name="Ohm R.A."/>
            <person name="Otillar R.P."/>
            <person name="Pangilinan J."/>
            <person name="Peng Y."/>
            <person name="Rokas A."/>
            <person name="Rosa C.A."/>
            <person name="Scheuner C."/>
            <person name="Sibirny A.A."/>
            <person name="Slot J.C."/>
            <person name="Stielow J.B."/>
            <person name="Sun H."/>
            <person name="Kurtzman C.P."/>
            <person name="Blackwell M."/>
            <person name="Grigoriev I.V."/>
            <person name="Jeffries T.W."/>
        </authorList>
    </citation>
    <scope>NUCLEOTIDE SEQUENCE [LARGE SCALE GENOMIC DNA]</scope>
    <source>
        <strain evidence="2 3">NRRL YB-4993</strain>
    </source>
</reference>
<evidence type="ECO:0000256" key="1">
    <source>
        <dbReference type="SAM" id="Phobius"/>
    </source>
</evidence>
<feature type="transmembrane region" description="Helical" evidence="1">
    <location>
        <begin position="128"/>
        <end position="146"/>
    </location>
</feature>
<organism evidence="2 3">
    <name type="scientific">Metschnikowia bicuspidata var. bicuspidata NRRL YB-4993</name>
    <dbReference type="NCBI Taxonomy" id="869754"/>
    <lineage>
        <taxon>Eukaryota</taxon>
        <taxon>Fungi</taxon>
        <taxon>Dikarya</taxon>
        <taxon>Ascomycota</taxon>
        <taxon>Saccharomycotina</taxon>
        <taxon>Pichiomycetes</taxon>
        <taxon>Metschnikowiaceae</taxon>
        <taxon>Metschnikowia</taxon>
    </lineage>
</organism>
<accession>A0A1A0H8B5</accession>
<dbReference type="AlphaFoldDB" id="A0A1A0H8B5"/>
<dbReference type="OrthoDB" id="4015819at2759"/>
<feature type="transmembrane region" description="Helical" evidence="1">
    <location>
        <begin position="62"/>
        <end position="82"/>
    </location>
</feature>
<keyword evidence="1" id="KW-0472">Membrane</keyword>
<sequence>MSGLVKPISLGLSLCAYAIDSILCKKIHNPLVSSLAVSGTLAFVAFKLHATLSPYNYSDDPTFLPDLLLNVINLIFIVRFPLRLKTVLRVTSNKYLEGFLFVCLNVVAVLSLYSSYPFSSFLNLAFRGLLWVLVACPYVILALNLAEYRCANMTDSSVWNMKAKLKTLQNKPPRPGAGSLLALIVDTNNSFLAIFIAQSFAAVNLDLPFYESYFIPVLYKYAAYSMKFYLIYCFVLYEIAVVIYEVDDIKSYAELYQPIQLCVKKSSWETFRDNTSTYFLSGAVVFAISFDSFMAWRCYSSQFL</sequence>
<dbReference type="EMBL" id="LXTC01000004">
    <property type="protein sequence ID" value="OBA20266.1"/>
    <property type="molecule type" value="Genomic_DNA"/>
</dbReference>
<protein>
    <submittedName>
        <fullName evidence="2">Uncharacterized protein</fullName>
    </submittedName>
</protein>
<evidence type="ECO:0000313" key="3">
    <source>
        <dbReference type="Proteomes" id="UP000092555"/>
    </source>
</evidence>
<keyword evidence="1" id="KW-1133">Transmembrane helix</keyword>